<organism evidence="9">
    <name type="scientific">Roseihalotalea indica</name>
    <dbReference type="NCBI Taxonomy" id="2867963"/>
    <lineage>
        <taxon>Bacteria</taxon>
        <taxon>Pseudomonadati</taxon>
        <taxon>Bacteroidota</taxon>
        <taxon>Cytophagia</taxon>
        <taxon>Cytophagales</taxon>
        <taxon>Catalimonadaceae</taxon>
        <taxon>Roseihalotalea</taxon>
    </lineage>
</organism>
<dbReference type="SUPFAM" id="SSF56954">
    <property type="entry name" value="Outer membrane efflux proteins (OEP)"/>
    <property type="match status" value="1"/>
</dbReference>
<evidence type="ECO:0000256" key="5">
    <source>
        <dbReference type="ARBA" id="ARBA00022692"/>
    </source>
</evidence>
<evidence type="ECO:0000256" key="1">
    <source>
        <dbReference type="ARBA" id="ARBA00004442"/>
    </source>
</evidence>
<evidence type="ECO:0000256" key="6">
    <source>
        <dbReference type="ARBA" id="ARBA00023136"/>
    </source>
</evidence>
<evidence type="ECO:0000256" key="2">
    <source>
        <dbReference type="ARBA" id="ARBA00007613"/>
    </source>
</evidence>
<reference evidence="9" key="2">
    <citation type="journal article" date="2024" name="Antonie Van Leeuwenhoek">
        <title>Roseihalotalea indica gen. nov., sp. nov., a halophilic Bacteroidetes from mesopelagic Southwest Indian Ocean with higher carbohydrate metabolic potential.</title>
        <authorList>
            <person name="Chen B."/>
            <person name="Zhang M."/>
            <person name="Lin D."/>
            <person name="Ye J."/>
            <person name="Tang K."/>
        </authorList>
    </citation>
    <scope>NUCLEOTIDE SEQUENCE</scope>
    <source>
        <strain evidence="9">TK19036</strain>
    </source>
</reference>
<reference evidence="9" key="1">
    <citation type="journal article" date="2023" name="Comput. Struct. Biotechnol. J.">
        <title>Discovery of a novel marine Bacteroidetes with a rich repertoire of carbohydrate-active enzymes.</title>
        <authorList>
            <person name="Chen B."/>
            <person name="Liu G."/>
            <person name="Chen Q."/>
            <person name="Wang H."/>
            <person name="Liu L."/>
            <person name="Tang K."/>
        </authorList>
    </citation>
    <scope>NUCLEOTIDE SEQUENCE</scope>
    <source>
        <strain evidence="9">TK19036</strain>
    </source>
</reference>
<dbReference type="InterPro" id="IPR003423">
    <property type="entry name" value="OMP_efflux"/>
</dbReference>
<keyword evidence="6" id="KW-0472">Membrane</keyword>
<dbReference type="GO" id="GO:0015288">
    <property type="term" value="F:porin activity"/>
    <property type="evidence" value="ECO:0007669"/>
    <property type="project" value="TreeGrafter"/>
</dbReference>
<evidence type="ECO:0000313" key="9">
    <source>
        <dbReference type="EMBL" id="WKN35716.1"/>
    </source>
</evidence>
<sequence length="431" mass="49387">MRLLTLTSACILFSLIGHTQPVVIDDLETLIRFADEHSPRAQQASLQPLIAQQEKNAQSSVLYPSINAFGTADYYPLIATQLVPAEFFGGDPGTFLKVQFGLPYVYTAGAEVSLPVIHPENWAKVSRAKSQYEQREWNSQVALENVHLELIQTYYQALALKEVLALNEENEATTQELLRIMTERYQQQVVEPSDYNRTKNLALDVQTSRIDGRQRYQSGINKLMALLAADTLVLQETLTDFNWPLLYEPGAISNRPGWREAAASLQTAELSLQESRRSNWPELSLVGRYSYNRQTDTDEETEAVDFSVANVGLRLNIPLFQGRYYHSLTQSSRLQLEQARLEQQQTQANLSQQQKDWLAQYQAARDKHAVLEEKVETTEENLRIARLNLQEEVMEFDQFNDIFLDYNRARIEYLQNLADGIVYHLLSTQNF</sequence>
<dbReference type="PANTHER" id="PTHR30026:SF20">
    <property type="entry name" value="OUTER MEMBRANE PROTEIN TOLC"/>
    <property type="match status" value="1"/>
</dbReference>
<dbReference type="PANTHER" id="PTHR30026">
    <property type="entry name" value="OUTER MEMBRANE PROTEIN TOLC"/>
    <property type="match status" value="1"/>
</dbReference>
<keyword evidence="5" id="KW-0812">Transmembrane</keyword>
<dbReference type="Gene3D" id="1.20.1600.10">
    <property type="entry name" value="Outer membrane efflux proteins (OEP)"/>
    <property type="match status" value="1"/>
</dbReference>
<dbReference type="GO" id="GO:0009279">
    <property type="term" value="C:cell outer membrane"/>
    <property type="evidence" value="ECO:0007669"/>
    <property type="project" value="UniProtKB-SubCell"/>
</dbReference>
<dbReference type="AlphaFoldDB" id="A0AA49GNZ8"/>
<gene>
    <name evidence="9" type="ORF">K4G66_25440</name>
</gene>
<protein>
    <submittedName>
        <fullName evidence="9">TolC family protein</fullName>
    </submittedName>
</protein>
<evidence type="ECO:0000256" key="8">
    <source>
        <dbReference type="SAM" id="Coils"/>
    </source>
</evidence>
<dbReference type="GO" id="GO:1990281">
    <property type="term" value="C:efflux pump complex"/>
    <property type="evidence" value="ECO:0007669"/>
    <property type="project" value="TreeGrafter"/>
</dbReference>
<evidence type="ECO:0000256" key="3">
    <source>
        <dbReference type="ARBA" id="ARBA00022448"/>
    </source>
</evidence>
<dbReference type="Pfam" id="PF02321">
    <property type="entry name" value="OEP"/>
    <property type="match status" value="1"/>
</dbReference>
<dbReference type="EMBL" id="CP120682">
    <property type="protein sequence ID" value="WKN35716.1"/>
    <property type="molecule type" value="Genomic_DNA"/>
</dbReference>
<accession>A0AA49GNZ8</accession>
<keyword evidence="8" id="KW-0175">Coiled coil</keyword>
<dbReference type="GO" id="GO:0015562">
    <property type="term" value="F:efflux transmembrane transporter activity"/>
    <property type="evidence" value="ECO:0007669"/>
    <property type="project" value="InterPro"/>
</dbReference>
<evidence type="ECO:0000256" key="7">
    <source>
        <dbReference type="ARBA" id="ARBA00023237"/>
    </source>
</evidence>
<proteinExistence type="inferred from homology"/>
<keyword evidence="3" id="KW-0813">Transport</keyword>
<keyword evidence="7" id="KW-0998">Cell outer membrane</keyword>
<dbReference type="InterPro" id="IPR051906">
    <property type="entry name" value="TolC-like"/>
</dbReference>
<name>A0AA49GNZ8_9BACT</name>
<comment type="subcellular location">
    <subcellularLocation>
        <location evidence="1">Cell outer membrane</location>
    </subcellularLocation>
</comment>
<feature type="coiled-coil region" evidence="8">
    <location>
        <begin position="334"/>
        <end position="395"/>
    </location>
</feature>
<comment type="similarity">
    <text evidence="2">Belongs to the outer membrane factor (OMF) (TC 1.B.17) family.</text>
</comment>
<evidence type="ECO:0000256" key="4">
    <source>
        <dbReference type="ARBA" id="ARBA00022452"/>
    </source>
</evidence>
<keyword evidence="4" id="KW-1134">Transmembrane beta strand</keyword>